<dbReference type="GO" id="GO:0022829">
    <property type="term" value="F:wide pore channel activity"/>
    <property type="evidence" value="ECO:0007669"/>
    <property type="project" value="TreeGrafter"/>
</dbReference>
<dbReference type="InterPro" id="IPR000008">
    <property type="entry name" value="C2_dom"/>
</dbReference>
<evidence type="ECO:0000259" key="2">
    <source>
        <dbReference type="PROSITE" id="PS50004"/>
    </source>
</evidence>
<dbReference type="GO" id="GO:0001771">
    <property type="term" value="P:immunological synapse formation"/>
    <property type="evidence" value="ECO:0007669"/>
    <property type="project" value="TreeGrafter"/>
</dbReference>
<dbReference type="EMBL" id="REGW02000006">
    <property type="protein sequence ID" value="KAE8295704.1"/>
    <property type="molecule type" value="Genomic_DNA"/>
</dbReference>
<name>A0A6G0IWK4_LARCR</name>
<evidence type="ECO:0000313" key="4">
    <source>
        <dbReference type="Proteomes" id="UP000424527"/>
    </source>
</evidence>
<dbReference type="Proteomes" id="UP000424527">
    <property type="component" value="Unassembled WGS sequence"/>
</dbReference>
<dbReference type="PANTHER" id="PTHR46096">
    <property type="entry name" value="PERFORIN-1"/>
    <property type="match status" value="1"/>
</dbReference>
<dbReference type="AlphaFoldDB" id="A0A6G0IWK4"/>
<proteinExistence type="predicted"/>
<dbReference type="Pfam" id="PF00168">
    <property type="entry name" value="C2"/>
    <property type="match status" value="1"/>
</dbReference>
<accession>A0A6G0IWK4</accession>
<dbReference type="PROSITE" id="PS50004">
    <property type="entry name" value="C2"/>
    <property type="match status" value="1"/>
</dbReference>
<dbReference type="GO" id="GO:0016020">
    <property type="term" value="C:membrane"/>
    <property type="evidence" value="ECO:0007669"/>
    <property type="project" value="TreeGrafter"/>
</dbReference>
<reference evidence="3 4" key="1">
    <citation type="submission" date="2019-07" db="EMBL/GenBank/DDBJ databases">
        <title>Chromosome genome assembly for large yellow croaker.</title>
        <authorList>
            <person name="Xiao S."/>
        </authorList>
    </citation>
    <scope>NUCLEOTIDE SEQUENCE [LARGE SCALE GENOMIC DNA]</scope>
    <source>
        <strain evidence="3">JMULYC20181020</strain>
        <tissue evidence="3">Muscle</tissue>
    </source>
</reference>
<dbReference type="PANTHER" id="PTHR46096:SF3">
    <property type="entry name" value="PERFORIN-1"/>
    <property type="match status" value="1"/>
</dbReference>
<protein>
    <recommendedName>
        <fullName evidence="2">C2 domain-containing protein</fullName>
    </recommendedName>
</protein>
<dbReference type="SUPFAM" id="SSF49562">
    <property type="entry name" value="C2 domain (Calcium/lipid-binding domain, CaLB)"/>
    <property type="match status" value="1"/>
</dbReference>
<sequence length="160" mass="18216">MLSRRENSLAACREKSRWIGEKKDIKTTVSYQVMAFRLPLLLVLCSLTVAQSQLQLFNLRATGLPSDLLGITDGYVKVFCDSISLGKTSIRHNEVNPWWEEVFAYFKAQENNVLRLEVHDSDLVFDDLLGVCERQIKLGTYEHDCILNEGGTLHYAYTLG</sequence>
<comment type="caution">
    <text evidence="3">The sequence shown here is derived from an EMBL/GenBank/DDBJ whole genome shotgun (WGS) entry which is preliminary data.</text>
</comment>
<dbReference type="GO" id="GO:0051607">
    <property type="term" value="P:defense response to virus"/>
    <property type="evidence" value="ECO:0007669"/>
    <property type="project" value="TreeGrafter"/>
</dbReference>
<feature type="domain" description="C2" evidence="2">
    <location>
        <begin position="34"/>
        <end position="155"/>
    </location>
</feature>
<dbReference type="Gene3D" id="2.60.40.150">
    <property type="entry name" value="C2 domain"/>
    <property type="match status" value="1"/>
</dbReference>
<dbReference type="InterPro" id="IPR035892">
    <property type="entry name" value="C2_domain_sf"/>
</dbReference>
<dbReference type="SMART" id="SM00239">
    <property type="entry name" value="C2"/>
    <property type="match status" value="1"/>
</dbReference>
<keyword evidence="4" id="KW-1185">Reference proteome</keyword>
<evidence type="ECO:0000313" key="3">
    <source>
        <dbReference type="EMBL" id="KAE8295704.1"/>
    </source>
</evidence>
<organism evidence="3 4">
    <name type="scientific">Larimichthys crocea</name>
    <name type="common">Large yellow croaker</name>
    <name type="synonym">Pseudosciaena crocea</name>
    <dbReference type="NCBI Taxonomy" id="215358"/>
    <lineage>
        <taxon>Eukaryota</taxon>
        <taxon>Metazoa</taxon>
        <taxon>Chordata</taxon>
        <taxon>Craniata</taxon>
        <taxon>Vertebrata</taxon>
        <taxon>Euteleostomi</taxon>
        <taxon>Actinopterygii</taxon>
        <taxon>Neopterygii</taxon>
        <taxon>Teleostei</taxon>
        <taxon>Neoteleostei</taxon>
        <taxon>Acanthomorphata</taxon>
        <taxon>Eupercaria</taxon>
        <taxon>Sciaenidae</taxon>
        <taxon>Larimichthys</taxon>
    </lineage>
</organism>
<dbReference type="GO" id="GO:0001913">
    <property type="term" value="P:T cell mediated cytotoxicity"/>
    <property type="evidence" value="ECO:0007669"/>
    <property type="project" value="TreeGrafter"/>
</dbReference>
<dbReference type="InterPro" id="IPR052784">
    <property type="entry name" value="Perforin-1_pore-forming"/>
</dbReference>
<keyword evidence="1" id="KW-0732">Signal</keyword>
<gene>
    <name evidence="3" type="ORF">D5F01_LYC06639</name>
</gene>
<evidence type="ECO:0000256" key="1">
    <source>
        <dbReference type="ARBA" id="ARBA00022729"/>
    </source>
</evidence>